<evidence type="ECO:0000313" key="1">
    <source>
        <dbReference type="EMBL" id="KAJ7604604.1"/>
    </source>
</evidence>
<reference evidence="1" key="1">
    <citation type="submission" date="2023-03" db="EMBL/GenBank/DDBJ databases">
        <title>Massive genome expansion in bonnet fungi (Mycena s.s.) driven by repeated elements and novel gene families across ecological guilds.</title>
        <authorList>
            <consortium name="Lawrence Berkeley National Laboratory"/>
            <person name="Harder C.B."/>
            <person name="Miyauchi S."/>
            <person name="Viragh M."/>
            <person name="Kuo A."/>
            <person name="Thoen E."/>
            <person name="Andreopoulos B."/>
            <person name="Lu D."/>
            <person name="Skrede I."/>
            <person name="Drula E."/>
            <person name="Henrissat B."/>
            <person name="Morin E."/>
            <person name="Kohler A."/>
            <person name="Barry K."/>
            <person name="LaButti K."/>
            <person name="Morin E."/>
            <person name="Salamov A."/>
            <person name="Lipzen A."/>
            <person name="Mereny Z."/>
            <person name="Hegedus B."/>
            <person name="Baldrian P."/>
            <person name="Stursova M."/>
            <person name="Weitz H."/>
            <person name="Taylor A."/>
            <person name="Grigoriev I.V."/>
            <person name="Nagy L.G."/>
            <person name="Martin F."/>
            <person name="Kauserud H."/>
        </authorList>
    </citation>
    <scope>NUCLEOTIDE SEQUENCE</scope>
    <source>
        <strain evidence="1">CBHHK067</strain>
    </source>
</reference>
<gene>
    <name evidence="1" type="ORF">B0H17DRAFT_1222188</name>
</gene>
<proteinExistence type="predicted"/>
<protein>
    <recommendedName>
        <fullName evidence="3">F-box domain-containing protein</fullName>
    </recommendedName>
</protein>
<sequence length="208" mass="23733">MYHPHDQDSSFSTAVGLLPFLKILNIIGIDEFSCSISATLEMLRICSNLVECTLDEVFHEYDGFGTKEILVLPRVCLFKFGTYPDYSSDYIWRHVTLPDLQTLFISLRDIRFQDFLIFLRRSSPPLQRIIIGDAAGFFCWSLEDLEECLALLSTLTDFECLKPLGALPTHFLTVLATSPRLLPNISTLTLRLSFPPAKLWFQQLFSAL</sequence>
<dbReference type="Proteomes" id="UP001221757">
    <property type="component" value="Unassembled WGS sequence"/>
</dbReference>
<accession>A0AAD7F970</accession>
<dbReference type="AlphaFoldDB" id="A0AAD7F970"/>
<dbReference type="EMBL" id="JARKIE010001208">
    <property type="protein sequence ID" value="KAJ7604604.1"/>
    <property type="molecule type" value="Genomic_DNA"/>
</dbReference>
<comment type="caution">
    <text evidence="1">The sequence shown here is derived from an EMBL/GenBank/DDBJ whole genome shotgun (WGS) entry which is preliminary data.</text>
</comment>
<name>A0AAD7F970_MYCRO</name>
<evidence type="ECO:0008006" key="3">
    <source>
        <dbReference type="Google" id="ProtNLM"/>
    </source>
</evidence>
<keyword evidence="2" id="KW-1185">Reference proteome</keyword>
<evidence type="ECO:0000313" key="2">
    <source>
        <dbReference type="Proteomes" id="UP001221757"/>
    </source>
</evidence>
<organism evidence="1 2">
    <name type="scientific">Mycena rosella</name>
    <name type="common">Pink bonnet</name>
    <name type="synonym">Agaricus rosellus</name>
    <dbReference type="NCBI Taxonomy" id="1033263"/>
    <lineage>
        <taxon>Eukaryota</taxon>
        <taxon>Fungi</taxon>
        <taxon>Dikarya</taxon>
        <taxon>Basidiomycota</taxon>
        <taxon>Agaricomycotina</taxon>
        <taxon>Agaricomycetes</taxon>
        <taxon>Agaricomycetidae</taxon>
        <taxon>Agaricales</taxon>
        <taxon>Marasmiineae</taxon>
        <taxon>Mycenaceae</taxon>
        <taxon>Mycena</taxon>
    </lineage>
</organism>